<accession>A0A076FCN5</accession>
<evidence type="ECO:0000313" key="1">
    <source>
        <dbReference type="EMBL" id="AII15378.1"/>
    </source>
</evidence>
<protein>
    <submittedName>
        <fullName evidence="1">Uncharacterized protein</fullName>
    </submittedName>
</protein>
<name>A0A076FCN5_9BACT</name>
<reference evidence="2" key="1">
    <citation type="journal article" date="2014" name="Genome Announc.">
        <title>Complete Genome Sequence of Campylobacter iguaniorum Strain 1485ET, Isolated from a Bearded Dragon (Pogona vitticeps).</title>
        <authorList>
            <person name="Gilbert M.J."/>
            <person name="Miller W.G."/>
            <person name="Yee E."/>
            <person name="Kik M."/>
            <person name="Wagenaar J.A."/>
            <person name="Duim B."/>
        </authorList>
    </citation>
    <scope>NUCLEOTIDE SEQUENCE [LARGE SCALE GENOMIC DNA]</scope>
    <source>
        <strain evidence="2">1485E</strain>
    </source>
</reference>
<dbReference type="PATRIC" id="fig|1244531.5.peg.1761"/>
<dbReference type="Proteomes" id="UP000028486">
    <property type="component" value="Chromosome"/>
</dbReference>
<dbReference type="EMBL" id="CP009043">
    <property type="protein sequence ID" value="AII15378.1"/>
    <property type="molecule type" value="Genomic_DNA"/>
</dbReference>
<gene>
    <name evidence="1" type="ORF">CIG1485E_1555</name>
</gene>
<dbReference type="KEGG" id="caj:CIG1485E_1555"/>
<organism evidence="1 2">
    <name type="scientific">Campylobacter iguaniorum</name>
    <dbReference type="NCBI Taxonomy" id="1244531"/>
    <lineage>
        <taxon>Bacteria</taxon>
        <taxon>Pseudomonadati</taxon>
        <taxon>Campylobacterota</taxon>
        <taxon>Epsilonproteobacteria</taxon>
        <taxon>Campylobacterales</taxon>
        <taxon>Campylobacteraceae</taxon>
        <taxon>Campylobacter</taxon>
    </lineage>
</organism>
<evidence type="ECO:0000313" key="2">
    <source>
        <dbReference type="Proteomes" id="UP000028486"/>
    </source>
</evidence>
<proteinExistence type="predicted"/>
<dbReference type="RefSeq" id="WP_038455209.1">
    <property type="nucleotide sequence ID" value="NZ_CP009043.1"/>
</dbReference>
<dbReference type="STRING" id="1244531.CIG2463D_1752"/>
<keyword evidence="2" id="KW-1185">Reference proteome</keyword>
<sequence length="207" mass="24451">MKKVLVQEAAEILGITKEAVYNRIRRGSLKMTETNGTKYVFIGDTKETKPKKEVTKKSKKPDDDFGAYLISQVEQLKKENQKLQDDKDELFRQKEQILISKNEEIKEIYKSNDERLRNILTMLQQPLLARQNGEYIEAIDVEPSDEIDRKWINLNDFLSNLAIKQKKLKKLQNYLLKCIGKEKFIKYKNGIIYVKFDLDYKKIKEKI</sequence>
<dbReference type="AlphaFoldDB" id="A0A076FCN5"/>
<dbReference type="OrthoDB" id="5361563at2"/>
<dbReference type="eggNOG" id="ENOG503193B">
    <property type="taxonomic scope" value="Bacteria"/>
</dbReference>
<dbReference type="HOGENOM" id="CLU_105886_0_0_7"/>